<dbReference type="AlphaFoldDB" id="A0A382ADM6"/>
<sequence>MEHILEEYFIGANANLRGFIFGLVHISIMLIGYYSGWSINRLLKLASNGYIAGIIGAAIAHVLADLIASYIDPHVRSMALGIVVGGLIPLLLIPVLEKYVVKSKHHIVVGDHEDIEKDLKEH</sequence>
<keyword evidence="1" id="KW-0812">Transmembrane</keyword>
<protein>
    <submittedName>
        <fullName evidence="2">Uncharacterized protein</fullName>
    </submittedName>
</protein>
<keyword evidence="1" id="KW-1133">Transmembrane helix</keyword>
<keyword evidence="1" id="KW-0472">Membrane</keyword>
<feature type="transmembrane region" description="Helical" evidence="1">
    <location>
        <begin position="49"/>
        <end position="71"/>
    </location>
</feature>
<evidence type="ECO:0000256" key="1">
    <source>
        <dbReference type="SAM" id="Phobius"/>
    </source>
</evidence>
<gene>
    <name evidence="2" type="ORF">METZ01_LOCUS152480</name>
</gene>
<feature type="transmembrane region" description="Helical" evidence="1">
    <location>
        <begin position="77"/>
        <end position="96"/>
    </location>
</feature>
<proteinExistence type="predicted"/>
<accession>A0A382ADM6</accession>
<organism evidence="2">
    <name type="scientific">marine metagenome</name>
    <dbReference type="NCBI Taxonomy" id="408172"/>
    <lineage>
        <taxon>unclassified sequences</taxon>
        <taxon>metagenomes</taxon>
        <taxon>ecological metagenomes</taxon>
    </lineage>
</organism>
<name>A0A382ADM6_9ZZZZ</name>
<reference evidence="2" key="1">
    <citation type="submission" date="2018-05" db="EMBL/GenBank/DDBJ databases">
        <authorList>
            <person name="Lanie J.A."/>
            <person name="Ng W.-L."/>
            <person name="Kazmierczak K.M."/>
            <person name="Andrzejewski T.M."/>
            <person name="Davidsen T.M."/>
            <person name="Wayne K.J."/>
            <person name="Tettelin H."/>
            <person name="Glass J.I."/>
            <person name="Rusch D."/>
            <person name="Podicherti R."/>
            <person name="Tsui H.-C.T."/>
            <person name="Winkler M.E."/>
        </authorList>
    </citation>
    <scope>NUCLEOTIDE SEQUENCE</scope>
</reference>
<feature type="transmembrane region" description="Helical" evidence="1">
    <location>
        <begin position="18"/>
        <end position="37"/>
    </location>
</feature>
<dbReference type="EMBL" id="UINC01024947">
    <property type="protein sequence ID" value="SVA99626.1"/>
    <property type="molecule type" value="Genomic_DNA"/>
</dbReference>
<evidence type="ECO:0000313" key="2">
    <source>
        <dbReference type="EMBL" id="SVA99626.1"/>
    </source>
</evidence>